<protein>
    <submittedName>
        <fullName evidence="2">Xanthine dehydrogenase YagR molybdenum-binding subunit</fullName>
        <ecNumber evidence="2">1.17.1.4</ecNumber>
    </submittedName>
</protein>
<keyword evidence="3" id="KW-1185">Reference proteome</keyword>
<dbReference type="SUPFAM" id="SSF56003">
    <property type="entry name" value="Molybdenum cofactor-binding domain"/>
    <property type="match status" value="1"/>
</dbReference>
<accession>A0A7W6DQG1</accession>
<dbReference type="InterPro" id="IPR000674">
    <property type="entry name" value="Ald_Oxase/Xan_DH_a/b"/>
</dbReference>
<dbReference type="Proteomes" id="UP000541426">
    <property type="component" value="Unassembled WGS sequence"/>
</dbReference>
<dbReference type="PANTHER" id="PTHR11908:SF123">
    <property type="entry name" value="ALDEHYDE OXIDOREDUCTASE MOLYBDENUM-BINDING SUBUNIT PAOC"/>
    <property type="match status" value="1"/>
</dbReference>
<evidence type="ECO:0000313" key="3">
    <source>
        <dbReference type="Proteomes" id="UP000541426"/>
    </source>
</evidence>
<feature type="domain" description="Aldehyde oxidase/xanthine dehydrogenase a/b hammerhead" evidence="1">
    <location>
        <begin position="43"/>
        <end position="148"/>
    </location>
</feature>
<dbReference type="SUPFAM" id="SSF54665">
    <property type="entry name" value="CO dehydrogenase molybdoprotein N-domain-like"/>
    <property type="match status" value="1"/>
</dbReference>
<dbReference type="InterPro" id="IPR037165">
    <property type="entry name" value="AldOxase/xan_DH_Mopterin-bd_sf"/>
</dbReference>
<name>A0A7W6DQG1_9RHOB</name>
<sequence length="730" mass="77073">MRDDFSETTHFKMDKAQPRLLDNTGQGIVGAPLDRPDGPLKVSGTAPYAADVLPTGCLHGVLVRATISRGKVTAVDKGSLAGVEGVVDVITDPRMIRNPAQGMAGEAPVQTGDEVHYHGQPIALVVAESFETARDAAHRLKVTYEAEDGVAVTPDTAEQEVGDPDTAGDFNAAYDGAAVKVDLDYFSPSHVAAPMEPHAAVAEWTGNQLVLRSALQMVRFNKLEVADSLGISPDAVRILAPYVGGGFGSKLGIGPEAIAACIAAQKLGRPVRVVMSRQTVFDSVLRRSETAQRVRLGATKDGRIVALSHDDRVSNIQGEGFAEPVSQASQFLYGADGLSFQQTVARPAMTPSGSVRAPGEAVGMIAFEAAVDELAEKLGMDPLELRLKNIPDTHPMDGRPYSARRLADCLNDGAERFGWADRKMRREGDWLIGMGMASAARTNMLIESAARVRLTGTGAIVETDMTDIGTGTYAILGQIAAEMLGLSVEQVEVRLGDSDLPGASGSGGSFGASSAGSAVFMAAKTLREELAKRLGCEADDLTLSGGIARGGNVEKSLADLVDSEMVAEATIEGGKTAKESFSAGFGAHFAEVAVNEWTGEVRVRRMLGVMAMGRILNEKTARSQALGGMVWGLGSALHEEMMNDTRDGHVVTRDLANYHVASHLDVPRDMKVVFLEERDDEANPIQSKGIGELGISGAGAAILNAIAHATGKRVRTIPALPDRVIEAMES</sequence>
<dbReference type="Pfam" id="PF02738">
    <property type="entry name" value="MoCoBD_1"/>
    <property type="match status" value="1"/>
</dbReference>
<gene>
    <name evidence="2" type="ORF">GGQ68_001186</name>
</gene>
<dbReference type="EMBL" id="JACIEJ010000002">
    <property type="protein sequence ID" value="MBB3984870.1"/>
    <property type="molecule type" value="Genomic_DNA"/>
</dbReference>
<dbReference type="PANTHER" id="PTHR11908">
    <property type="entry name" value="XANTHINE DEHYDROGENASE"/>
    <property type="match status" value="1"/>
</dbReference>
<proteinExistence type="predicted"/>
<dbReference type="InterPro" id="IPR046867">
    <property type="entry name" value="AldOxase/xan_DH_MoCoBD2"/>
</dbReference>
<dbReference type="InterPro" id="IPR008274">
    <property type="entry name" value="AldOxase/xan_DH_MoCoBD1"/>
</dbReference>
<evidence type="ECO:0000259" key="1">
    <source>
        <dbReference type="SMART" id="SM01008"/>
    </source>
</evidence>
<reference evidence="2 3" key="1">
    <citation type="submission" date="2020-08" db="EMBL/GenBank/DDBJ databases">
        <title>Genomic Encyclopedia of Type Strains, Phase IV (KMG-IV): sequencing the most valuable type-strain genomes for metagenomic binning, comparative biology and taxonomic classification.</title>
        <authorList>
            <person name="Goeker M."/>
        </authorList>
    </citation>
    <scope>NUCLEOTIDE SEQUENCE [LARGE SCALE GENOMIC DNA]</scope>
    <source>
        <strain evidence="2 3">DSM 102235</strain>
    </source>
</reference>
<dbReference type="SMART" id="SM01008">
    <property type="entry name" value="Ald_Xan_dh_C"/>
    <property type="match status" value="1"/>
</dbReference>
<dbReference type="Pfam" id="PF20256">
    <property type="entry name" value="MoCoBD_2"/>
    <property type="match status" value="1"/>
</dbReference>
<dbReference type="AlphaFoldDB" id="A0A7W6DQG1"/>
<organism evidence="2 3">
    <name type="scientific">Sagittula marina</name>
    <dbReference type="NCBI Taxonomy" id="943940"/>
    <lineage>
        <taxon>Bacteria</taxon>
        <taxon>Pseudomonadati</taxon>
        <taxon>Pseudomonadota</taxon>
        <taxon>Alphaproteobacteria</taxon>
        <taxon>Rhodobacterales</taxon>
        <taxon>Roseobacteraceae</taxon>
        <taxon>Sagittula</taxon>
    </lineage>
</organism>
<dbReference type="Gene3D" id="3.30.365.10">
    <property type="entry name" value="Aldehyde oxidase/xanthine dehydrogenase, molybdopterin binding domain"/>
    <property type="match status" value="4"/>
</dbReference>
<dbReference type="GO" id="GO:0005506">
    <property type="term" value="F:iron ion binding"/>
    <property type="evidence" value="ECO:0007669"/>
    <property type="project" value="InterPro"/>
</dbReference>
<dbReference type="InterPro" id="IPR016208">
    <property type="entry name" value="Ald_Oxase/xanthine_DH-like"/>
</dbReference>
<dbReference type="Gene3D" id="3.90.1170.50">
    <property type="entry name" value="Aldehyde oxidase/xanthine dehydrogenase, a/b hammerhead"/>
    <property type="match status" value="1"/>
</dbReference>
<dbReference type="InterPro" id="IPR036856">
    <property type="entry name" value="Ald_Oxase/Xan_DH_a/b_sf"/>
</dbReference>
<keyword evidence="2" id="KW-0560">Oxidoreductase</keyword>
<comment type="caution">
    <text evidence="2">The sequence shown here is derived from an EMBL/GenBank/DDBJ whole genome shotgun (WGS) entry which is preliminary data.</text>
</comment>
<dbReference type="RefSeq" id="WP_221235523.1">
    <property type="nucleotide sequence ID" value="NZ_BAABBZ010000014.1"/>
</dbReference>
<dbReference type="GO" id="GO:0004854">
    <property type="term" value="F:xanthine dehydrogenase activity"/>
    <property type="evidence" value="ECO:0007669"/>
    <property type="project" value="UniProtKB-EC"/>
</dbReference>
<evidence type="ECO:0000313" key="2">
    <source>
        <dbReference type="EMBL" id="MBB3984870.1"/>
    </source>
</evidence>
<dbReference type="Pfam" id="PF01315">
    <property type="entry name" value="Ald_Xan_dh_C"/>
    <property type="match status" value="1"/>
</dbReference>
<dbReference type="EC" id="1.17.1.4" evidence="2"/>